<protein>
    <submittedName>
        <fullName evidence="1">Uncharacterized protein</fullName>
    </submittedName>
</protein>
<dbReference type="EMBL" id="BKCJ010010822">
    <property type="protein sequence ID" value="GEU93300.1"/>
    <property type="molecule type" value="Genomic_DNA"/>
</dbReference>
<evidence type="ECO:0000313" key="1">
    <source>
        <dbReference type="EMBL" id="GEU93300.1"/>
    </source>
</evidence>
<reference evidence="1" key="1">
    <citation type="journal article" date="2019" name="Sci. Rep.">
        <title>Draft genome of Tanacetum cinerariifolium, the natural source of mosquito coil.</title>
        <authorList>
            <person name="Yamashiro T."/>
            <person name="Shiraishi A."/>
            <person name="Satake H."/>
            <person name="Nakayama K."/>
        </authorList>
    </citation>
    <scope>NUCLEOTIDE SEQUENCE</scope>
</reference>
<accession>A0A6L2P4B4</accession>
<organism evidence="1">
    <name type="scientific">Tanacetum cinerariifolium</name>
    <name type="common">Dalmatian daisy</name>
    <name type="synonym">Chrysanthemum cinerariifolium</name>
    <dbReference type="NCBI Taxonomy" id="118510"/>
    <lineage>
        <taxon>Eukaryota</taxon>
        <taxon>Viridiplantae</taxon>
        <taxon>Streptophyta</taxon>
        <taxon>Embryophyta</taxon>
        <taxon>Tracheophyta</taxon>
        <taxon>Spermatophyta</taxon>
        <taxon>Magnoliopsida</taxon>
        <taxon>eudicotyledons</taxon>
        <taxon>Gunneridae</taxon>
        <taxon>Pentapetalae</taxon>
        <taxon>asterids</taxon>
        <taxon>campanulids</taxon>
        <taxon>Asterales</taxon>
        <taxon>Asteraceae</taxon>
        <taxon>Asteroideae</taxon>
        <taxon>Anthemideae</taxon>
        <taxon>Anthemidinae</taxon>
        <taxon>Tanacetum</taxon>
    </lineage>
</organism>
<comment type="caution">
    <text evidence="1">The sequence shown here is derived from an EMBL/GenBank/DDBJ whole genome shotgun (WGS) entry which is preliminary data.</text>
</comment>
<sequence>MEYLHAEGCENLVNLPSNISELQGVLKSTKALYINLSGKEAPEWCSYRNNSGNGRRHLNGVVIETTVEMFLSFVAPIQLHTKICGLIICATHDKEDCNGWYRHEIYNKTKGTIHPLNDTTLLLEAGDTVEFYFKVLGIKSCGMLLIYEDDVVDSGLVLKDVREPTLSLFPLSSEIMTAEIISGGTPKLSC</sequence>
<name>A0A6L2P4B4_TANCI</name>
<proteinExistence type="predicted"/>
<dbReference type="AlphaFoldDB" id="A0A6L2P4B4"/>
<gene>
    <name evidence="1" type="ORF">Tci_065278</name>
</gene>